<evidence type="ECO:0000313" key="1">
    <source>
        <dbReference type="EMBL" id="KAK0429789.1"/>
    </source>
</evidence>
<accession>A0AA39IV72</accession>
<evidence type="ECO:0000313" key="2">
    <source>
        <dbReference type="Proteomes" id="UP001175226"/>
    </source>
</evidence>
<protein>
    <submittedName>
        <fullName evidence="1">Uncharacterized protein</fullName>
    </submittedName>
</protein>
<keyword evidence="2" id="KW-1185">Reference proteome</keyword>
<name>A0AA39IV72_9AGAR</name>
<dbReference type="AlphaFoldDB" id="A0AA39IV72"/>
<reference evidence="1" key="1">
    <citation type="submission" date="2023-06" db="EMBL/GenBank/DDBJ databases">
        <authorList>
            <consortium name="Lawrence Berkeley National Laboratory"/>
            <person name="Ahrendt S."/>
            <person name="Sahu N."/>
            <person name="Indic B."/>
            <person name="Wong-Bajracharya J."/>
            <person name="Merenyi Z."/>
            <person name="Ke H.-M."/>
            <person name="Monk M."/>
            <person name="Kocsube S."/>
            <person name="Drula E."/>
            <person name="Lipzen A."/>
            <person name="Balint B."/>
            <person name="Henrissat B."/>
            <person name="Andreopoulos B."/>
            <person name="Martin F.M."/>
            <person name="Harder C.B."/>
            <person name="Rigling D."/>
            <person name="Ford K.L."/>
            <person name="Foster G.D."/>
            <person name="Pangilinan J."/>
            <person name="Papanicolaou A."/>
            <person name="Barry K."/>
            <person name="LaButti K."/>
            <person name="Viragh M."/>
            <person name="Koriabine M."/>
            <person name="Yan M."/>
            <person name="Riley R."/>
            <person name="Champramary S."/>
            <person name="Plett K.L."/>
            <person name="Tsai I.J."/>
            <person name="Slot J."/>
            <person name="Sipos G."/>
            <person name="Plett J."/>
            <person name="Nagy L.G."/>
            <person name="Grigoriev I.V."/>
        </authorList>
    </citation>
    <scope>NUCLEOTIDE SEQUENCE</scope>
    <source>
        <strain evidence="1">FPL87.14</strain>
    </source>
</reference>
<organism evidence="1 2">
    <name type="scientific">Armillaria borealis</name>
    <dbReference type="NCBI Taxonomy" id="47425"/>
    <lineage>
        <taxon>Eukaryota</taxon>
        <taxon>Fungi</taxon>
        <taxon>Dikarya</taxon>
        <taxon>Basidiomycota</taxon>
        <taxon>Agaricomycotina</taxon>
        <taxon>Agaricomycetes</taxon>
        <taxon>Agaricomycetidae</taxon>
        <taxon>Agaricales</taxon>
        <taxon>Marasmiineae</taxon>
        <taxon>Physalacriaceae</taxon>
        <taxon>Armillaria</taxon>
    </lineage>
</organism>
<dbReference type="Proteomes" id="UP001175226">
    <property type="component" value="Unassembled WGS sequence"/>
</dbReference>
<dbReference type="EMBL" id="JAUEPT010000211">
    <property type="protein sequence ID" value="KAK0429789.1"/>
    <property type="molecule type" value="Genomic_DNA"/>
</dbReference>
<proteinExistence type="predicted"/>
<comment type="caution">
    <text evidence="1">The sequence shown here is derived from an EMBL/GenBank/DDBJ whole genome shotgun (WGS) entry which is preliminary data.</text>
</comment>
<sequence>MPRALGRLISYYSLNLPPAFPIDDSESYENLFDSQHYPDFPTDSLFQVMLLLIKEHNESILYDWARHPTMKHVWPECLSRLVRWASGEQFHRWTFLKCVLAVIVIGNLQNILGHSGNNRYLPQYFSDAYTDVNQPPWLQEVFSSSDGNPKYSQQSHKRYRGYRNHAAIALYTL</sequence>
<gene>
    <name evidence="1" type="ORF">EV421DRAFT_1946285</name>
</gene>